<feature type="region of interest" description="Disordered" evidence="4">
    <location>
        <begin position="778"/>
        <end position="802"/>
    </location>
</feature>
<dbReference type="Proteomes" id="UP000231279">
    <property type="component" value="Unassembled WGS sequence"/>
</dbReference>
<feature type="compositionally biased region" description="Polar residues" evidence="4">
    <location>
        <begin position="905"/>
        <end position="917"/>
    </location>
</feature>
<feature type="compositionally biased region" description="Basic and acidic residues" evidence="4">
    <location>
        <begin position="978"/>
        <end position="991"/>
    </location>
</feature>
<feature type="compositionally biased region" description="Basic and acidic residues" evidence="4">
    <location>
        <begin position="492"/>
        <end position="508"/>
    </location>
</feature>
<dbReference type="EMBL" id="NKXS01001544">
    <property type="protein sequence ID" value="PIN18026.1"/>
    <property type="molecule type" value="Genomic_DNA"/>
</dbReference>
<protein>
    <recommendedName>
        <fullName evidence="5">CW-type domain-containing protein</fullName>
    </recommendedName>
</protein>
<feature type="region of interest" description="Disordered" evidence="4">
    <location>
        <begin position="477"/>
        <end position="511"/>
    </location>
</feature>
<dbReference type="AlphaFoldDB" id="A0A2G9HKG7"/>
<evidence type="ECO:0000256" key="2">
    <source>
        <dbReference type="ARBA" id="ARBA00022771"/>
    </source>
</evidence>
<dbReference type="PANTHER" id="PTHR46524:SF12">
    <property type="entry name" value="CW-TYPE DOMAIN-CONTAINING PROTEIN"/>
    <property type="match status" value="1"/>
</dbReference>
<accession>A0A2G9HKG7</accession>
<organism evidence="6 7">
    <name type="scientific">Handroanthus impetiginosus</name>
    <dbReference type="NCBI Taxonomy" id="429701"/>
    <lineage>
        <taxon>Eukaryota</taxon>
        <taxon>Viridiplantae</taxon>
        <taxon>Streptophyta</taxon>
        <taxon>Embryophyta</taxon>
        <taxon>Tracheophyta</taxon>
        <taxon>Spermatophyta</taxon>
        <taxon>Magnoliopsida</taxon>
        <taxon>eudicotyledons</taxon>
        <taxon>Gunneridae</taxon>
        <taxon>Pentapetalae</taxon>
        <taxon>asterids</taxon>
        <taxon>lamiids</taxon>
        <taxon>Lamiales</taxon>
        <taxon>Bignoniaceae</taxon>
        <taxon>Crescentiina</taxon>
        <taxon>Tabebuia alliance</taxon>
        <taxon>Handroanthus</taxon>
    </lineage>
</organism>
<sequence length="991" mass="108646">MTQEPELDEGETSYYKDDASIDPDIALSYIGDKVQSILGHFQKDFEGGVSAENLGAKYGGYGSFLPMHQRSPSIWSQPKSPQTFQYLHLPRTANPVRPEGLAPNSLTVPDASSTQRDGSYSSPSMLKLQTSKTSENASIRQNSAFSLDKVAGSFRVKVEYPSSKSGTSSDQSSLKFRLKVGPDPVARYNAEIYNLGLTSPSSSGGNSHEESDGLLLDSHETSSESPANILQIMTSFPVPSGLLSPLCEDLLNLARETEYPVKNEYEAAPRSSAISVKTLNDGVLRGKKTKYVDKSRNLEESHHEFLLDHNDFKQKILGCDNLDPFCDLNFKPLSDKVRESEKGLHIKKRKGSKDRVKKSMVSGELLKDTSLERIADQSCGESEQQESRSSSAVKVGEHRIKIHQKDVSVDHGPGNRGHFNGSCASVKAYSDNTGGEVDKGATDSLSLKIVPDATSSELNESVAAHAVNRLSFEGEKKLKGSQSGGKLVPKADSLRDGRYDAPENEHSGKKNVSRLHLSEKNVGDINLKHVENPKRILERPSGDKTKKLKVENAKAKSACADKLKERSSNAKYFNKMTLAEPPAAAIHSKEGMFGGLEQTVAPPVVIQEDWVGCDHCQKWRLLPYGTKSEQLPDKWVCSMLDWLPGMNHCDISEDETTKALQALYVVPAPENQHNCQAHADGTMNGLGSASAHHFEQDNGNFASDQLKKQKLKENQNTISMSNAVLSNGKKHLQRLALKNGSSKELKPTLTGVKAMNASNTQHPSISANVVSKLNKRKGEHVVEDNPNPRKKIKKESAQHAHGKVKLIKSNGVVTVDNLQTNGGNLGMVGHSLSSGLRNKAVVKHGKKKSAQKNAISGRVDNFQNCGKEQKDPMQDLPHSEPLHMKNSNGIQVSTKKIKLKDGQHQVETQQNNGSSLQDGKVAIKVESKAGDHRRDKKSRASQIDEKESKRSQGDDISKRKNAEARVQQLIKPKVKLRFSIDETNGVRKDSE</sequence>
<feature type="compositionally biased region" description="Polar residues" evidence="4">
    <location>
        <begin position="885"/>
        <end position="894"/>
    </location>
</feature>
<keyword evidence="1" id="KW-0479">Metal-binding</keyword>
<reference evidence="7" key="1">
    <citation type="journal article" date="2018" name="Gigascience">
        <title>Genome assembly of the Pink Ipe (Handroanthus impetiginosus, Bignoniaceae), a highly valued, ecologically keystone Neotropical timber forest tree.</title>
        <authorList>
            <person name="Silva-Junior O.B."/>
            <person name="Grattapaglia D."/>
            <person name="Novaes E."/>
            <person name="Collevatti R.G."/>
        </authorList>
    </citation>
    <scope>NUCLEOTIDE SEQUENCE [LARGE SCALE GENOMIC DNA]</scope>
    <source>
        <strain evidence="7">cv. UFG-1</strain>
    </source>
</reference>
<feature type="compositionally biased region" description="Basic and acidic residues" evidence="4">
    <location>
        <begin position="921"/>
        <end position="933"/>
    </location>
</feature>
<gene>
    <name evidence="6" type="ORF">CDL12_09311</name>
</gene>
<name>A0A2G9HKG7_9LAMI</name>
<dbReference type="STRING" id="429701.A0A2G9HKG7"/>
<feature type="compositionally biased region" description="Polar residues" evidence="4">
    <location>
        <begin position="104"/>
        <end position="135"/>
    </location>
</feature>
<keyword evidence="2" id="KW-0863">Zinc-finger</keyword>
<feature type="compositionally biased region" description="Low complexity" evidence="4">
    <location>
        <begin position="377"/>
        <end position="391"/>
    </location>
</feature>
<dbReference type="Pfam" id="PF07496">
    <property type="entry name" value="zf-CW"/>
    <property type="match status" value="1"/>
</dbReference>
<dbReference type="Gene3D" id="3.30.40.100">
    <property type="match status" value="1"/>
</dbReference>
<feature type="compositionally biased region" description="Basic and acidic residues" evidence="4">
    <location>
        <begin position="207"/>
        <end position="220"/>
    </location>
</feature>
<dbReference type="PROSITE" id="PS51050">
    <property type="entry name" value="ZF_CW"/>
    <property type="match status" value="1"/>
</dbReference>
<dbReference type="GO" id="GO:0008270">
    <property type="term" value="F:zinc ion binding"/>
    <property type="evidence" value="ECO:0007669"/>
    <property type="project" value="UniProtKB-KW"/>
</dbReference>
<evidence type="ECO:0000256" key="4">
    <source>
        <dbReference type="SAM" id="MobiDB-lite"/>
    </source>
</evidence>
<dbReference type="OrthoDB" id="757982at2759"/>
<feature type="domain" description="CW-type" evidence="5">
    <location>
        <begin position="604"/>
        <end position="657"/>
    </location>
</feature>
<feature type="region of interest" description="Disordered" evidence="4">
    <location>
        <begin position="94"/>
        <end position="135"/>
    </location>
</feature>
<evidence type="ECO:0000313" key="6">
    <source>
        <dbReference type="EMBL" id="PIN18026.1"/>
    </source>
</evidence>
<dbReference type="PANTHER" id="PTHR46524">
    <property type="entry name" value="CW-TYPE ZINC FINGER"/>
    <property type="match status" value="1"/>
</dbReference>
<dbReference type="CDD" id="cd15517">
    <property type="entry name" value="PHD_TCF19_like"/>
    <property type="match status" value="1"/>
</dbReference>
<dbReference type="InterPro" id="IPR011124">
    <property type="entry name" value="Znf_CW"/>
</dbReference>
<evidence type="ECO:0000259" key="5">
    <source>
        <dbReference type="PROSITE" id="PS51050"/>
    </source>
</evidence>
<feature type="compositionally biased region" description="Basic and acidic residues" evidence="4">
    <location>
        <begin position="942"/>
        <end position="963"/>
    </location>
</feature>
<feature type="compositionally biased region" description="Basic and acidic residues" evidence="4">
    <location>
        <begin position="867"/>
        <end position="883"/>
    </location>
</feature>
<feature type="region of interest" description="Disordered" evidence="4">
    <location>
        <begin position="198"/>
        <end position="220"/>
    </location>
</feature>
<evidence type="ECO:0000256" key="1">
    <source>
        <dbReference type="ARBA" id="ARBA00022723"/>
    </source>
</evidence>
<proteinExistence type="predicted"/>
<comment type="caution">
    <text evidence="6">The sequence shown here is derived from an EMBL/GenBank/DDBJ whole genome shotgun (WGS) entry which is preliminary data.</text>
</comment>
<feature type="region of interest" description="Disordered" evidence="4">
    <location>
        <begin position="376"/>
        <end position="396"/>
    </location>
</feature>
<dbReference type="InterPro" id="IPR055300">
    <property type="entry name" value="CWZF3/5/7"/>
</dbReference>
<keyword evidence="3" id="KW-0862">Zinc</keyword>
<evidence type="ECO:0000256" key="3">
    <source>
        <dbReference type="ARBA" id="ARBA00022833"/>
    </source>
</evidence>
<feature type="region of interest" description="Disordered" evidence="4">
    <location>
        <begin position="843"/>
        <end position="991"/>
    </location>
</feature>
<evidence type="ECO:0000313" key="7">
    <source>
        <dbReference type="Proteomes" id="UP000231279"/>
    </source>
</evidence>
<keyword evidence="7" id="KW-1185">Reference proteome</keyword>